<protein>
    <submittedName>
        <fullName evidence="1">Uncharacterized protein</fullName>
    </submittedName>
</protein>
<name>A0A0C3BE28_HEBCY</name>
<reference evidence="2" key="2">
    <citation type="submission" date="2015-01" db="EMBL/GenBank/DDBJ databases">
        <title>Evolutionary Origins and Diversification of the Mycorrhizal Mutualists.</title>
        <authorList>
            <consortium name="DOE Joint Genome Institute"/>
            <consortium name="Mycorrhizal Genomics Consortium"/>
            <person name="Kohler A."/>
            <person name="Kuo A."/>
            <person name="Nagy L.G."/>
            <person name="Floudas D."/>
            <person name="Copeland A."/>
            <person name="Barry K.W."/>
            <person name="Cichocki N."/>
            <person name="Veneault-Fourrey C."/>
            <person name="LaButti K."/>
            <person name="Lindquist E.A."/>
            <person name="Lipzen A."/>
            <person name="Lundell T."/>
            <person name="Morin E."/>
            <person name="Murat C."/>
            <person name="Riley R."/>
            <person name="Ohm R."/>
            <person name="Sun H."/>
            <person name="Tunlid A."/>
            <person name="Henrissat B."/>
            <person name="Grigoriev I.V."/>
            <person name="Hibbett D.S."/>
            <person name="Martin F."/>
        </authorList>
    </citation>
    <scope>NUCLEOTIDE SEQUENCE [LARGE SCALE GENOMIC DNA]</scope>
    <source>
        <strain evidence="2">h7</strain>
    </source>
</reference>
<dbReference type="AlphaFoldDB" id="A0A0C3BE28"/>
<dbReference type="EMBL" id="KN831833">
    <property type="protein sequence ID" value="KIM35050.1"/>
    <property type="molecule type" value="Genomic_DNA"/>
</dbReference>
<keyword evidence="2" id="KW-1185">Reference proteome</keyword>
<evidence type="ECO:0000313" key="2">
    <source>
        <dbReference type="Proteomes" id="UP000053424"/>
    </source>
</evidence>
<dbReference type="HOGENOM" id="CLU_2942006_0_0_1"/>
<accession>A0A0C3BE28</accession>
<sequence length="60" mass="7091">MEEGGTSIVDERFAMRWMEEGIWRSCDSRGCDLRKRYSNSPSLPLLDTYSENSQWEQVRT</sequence>
<gene>
    <name evidence="1" type="ORF">M413DRAFT_449908</name>
</gene>
<organism evidence="1 2">
    <name type="scientific">Hebeloma cylindrosporum</name>
    <dbReference type="NCBI Taxonomy" id="76867"/>
    <lineage>
        <taxon>Eukaryota</taxon>
        <taxon>Fungi</taxon>
        <taxon>Dikarya</taxon>
        <taxon>Basidiomycota</taxon>
        <taxon>Agaricomycotina</taxon>
        <taxon>Agaricomycetes</taxon>
        <taxon>Agaricomycetidae</taxon>
        <taxon>Agaricales</taxon>
        <taxon>Agaricineae</taxon>
        <taxon>Hymenogastraceae</taxon>
        <taxon>Hebeloma</taxon>
    </lineage>
</organism>
<evidence type="ECO:0000313" key="1">
    <source>
        <dbReference type="EMBL" id="KIM35050.1"/>
    </source>
</evidence>
<reference evidence="1 2" key="1">
    <citation type="submission" date="2014-04" db="EMBL/GenBank/DDBJ databases">
        <authorList>
            <consortium name="DOE Joint Genome Institute"/>
            <person name="Kuo A."/>
            <person name="Gay G."/>
            <person name="Dore J."/>
            <person name="Kohler A."/>
            <person name="Nagy L.G."/>
            <person name="Floudas D."/>
            <person name="Copeland A."/>
            <person name="Barry K.W."/>
            <person name="Cichocki N."/>
            <person name="Veneault-Fourrey C."/>
            <person name="LaButti K."/>
            <person name="Lindquist E.A."/>
            <person name="Lipzen A."/>
            <person name="Lundell T."/>
            <person name="Morin E."/>
            <person name="Murat C."/>
            <person name="Sun H."/>
            <person name="Tunlid A."/>
            <person name="Henrissat B."/>
            <person name="Grigoriev I.V."/>
            <person name="Hibbett D.S."/>
            <person name="Martin F."/>
            <person name="Nordberg H.P."/>
            <person name="Cantor M.N."/>
            <person name="Hua S.X."/>
        </authorList>
    </citation>
    <scope>NUCLEOTIDE SEQUENCE [LARGE SCALE GENOMIC DNA]</scope>
    <source>
        <strain evidence="2">h7</strain>
    </source>
</reference>
<dbReference type="Proteomes" id="UP000053424">
    <property type="component" value="Unassembled WGS sequence"/>
</dbReference>
<proteinExistence type="predicted"/>